<dbReference type="AlphaFoldDB" id="A0A087U5J2"/>
<evidence type="ECO:0000313" key="1">
    <source>
        <dbReference type="EMBL" id="KFM72631.1"/>
    </source>
</evidence>
<dbReference type="OMA" id="FQKNNEG"/>
<dbReference type="EMBL" id="KK118283">
    <property type="protein sequence ID" value="KFM72631.1"/>
    <property type="molecule type" value="Genomic_DNA"/>
</dbReference>
<protein>
    <submittedName>
        <fullName evidence="1">Uncharacterized protein</fullName>
    </submittedName>
</protein>
<sequence>MASIPVTSFSASKIHDHVKSRDKFDGTSDGETPGKVFRYNLFGMDNVLPNYNSKLMNSIWGQYNLYASHAFQKNNEGSYSGSAFLGIPQVRNLWDSLHSHQ</sequence>
<name>A0A087U5J2_STEMI</name>
<gene>
    <name evidence="1" type="ORF">X975_00334</name>
</gene>
<dbReference type="OrthoDB" id="6479173at2759"/>
<organism evidence="1 2">
    <name type="scientific">Stegodyphus mimosarum</name>
    <name type="common">African social velvet spider</name>
    <dbReference type="NCBI Taxonomy" id="407821"/>
    <lineage>
        <taxon>Eukaryota</taxon>
        <taxon>Metazoa</taxon>
        <taxon>Ecdysozoa</taxon>
        <taxon>Arthropoda</taxon>
        <taxon>Chelicerata</taxon>
        <taxon>Arachnida</taxon>
        <taxon>Araneae</taxon>
        <taxon>Araneomorphae</taxon>
        <taxon>Entelegynae</taxon>
        <taxon>Eresoidea</taxon>
        <taxon>Eresidae</taxon>
        <taxon>Stegodyphus</taxon>
    </lineage>
</organism>
<dbReference type="Proteomes" id="UP000054359">
    <property type="component" value="Unassembled WGS sequence"/>
</dbReference>
<proteinExistence type="predicted"/>
<feature type="non-terminal residue" evidence="1">
    <location>
        <position position="101"/>
    </location>
</feature>
<evidence type="ECO:0000313" key="2">
    <source>
        <dbReference type="Proteomes" id="UP000054359"/>
    </source>
</evidence>
<accession>A0A087U5J2</accession>
<reference evidence="1 2" key="1">
    <citation type="submission" date="2013-11" db="EMBL/GenBank/DDBJ databases">
        <title>Genome sequencing of Stegodyphus mimosarum.</title>
        <authorList>
            <person name="Bechsgaard J."/>
        </authorList>
    </citation>
    <scope>NUCLEOTIDE SEQUENCE [LARGE SCALE GENOMIC DNA]</scope>
</reference>
<keyword evidence="2" id="KW-1185">Reference proteome</keyword>